<dbReference type="CDD" id="cd01062">
    <property type="entry name" value="RNase_T2_prok"/>
    <property type="match status" value="1"/>
</dbReference>
<organism evidence="3">
    <name type="scientific">Leucothrix mucor</name>
    <dbReference type="NCBI Taxonomy" id="45248"/>
    <lineage>
        <taxon>Bacteria</taxon>
        <taxon>Pseudomonadati</taxon>
        <taxon>Pseudomonadota</taxon>
        <taxon>Gammaproteobacteria</taxon>
        <taxon>Thiotrichales</taxon>
        <taxon>Thiotrichaceae</taxon>
        <taxon>Leucothrix</taxon>
    </lineage>
</organism>
<reference evidence="3" key="1">
    <citation type="journal article" date="2020" name="mSystems">
        <title>Genome- and Community-Level Interaction Insights into Carbon Utilization and Element Cycling Functions of Hydrothermarchaeota in Hydrothermal Sediment.</title>
        <authorList>
            <person name="Zhou Z."/>
            <person name="Liu Y."/>
            <person name="Xu W."/>
            <person name="Pan J."/>
            <person name="Luo Z.H."/>
            <person name="Li M."/>
        </authorList>
    </citation>
    <scope>NUCLEOTIDE SEQUENCE [LARGE SCALE GENOMIC DNA]</scope>
    <source>
        <strain evidence="3">HyVt-493</strain>
    </source>
</reference>
<sequence>MASIYKNIHFSWLLIASLFLPINFLQASEKLEGCFKASQSCEAVRSIRKNTNPGNISLKVGKEYRLVAKNKANAATHYQLIIKGVEPERRWVTLDCGRVLENCSDSSAAPTARRIASDEYLLALSWQPSFCETHKRKLECKTLTSTRFDAGHLVLHGLWPQPRNNAYCGVSIKDKAIDRRKRWDLLKPLKLSTDVTKELAKVMPGYASNLQRHEWIKHGTCYGKNANDYYADALSLTREINASPISALFRDNRGKKISSKQIRLLFDQSFGAGSGNKVNLRCDRKGNIGELWINLKGDIQNDLSLRGLLRKAESTKSRCQTGTVDPA</sequence>
<dbReference type="InterPro" id="IPR036430">
    <property type="entry name" value="RNase_T2-like_sf"/>
</dbReference>
<dbReference type="PANTHER" id="PTHR11240">
    <property type="entry name" value="RIBONUCLEASE T2"/>
    <property type="match status" value="1"/>
</dbReference>
<evidence type="ECO:0000313" key="3">
    <source>
        <dbReference type="EMBL" id="HFC92209.1"/>
    </source>
</evidence>
<dbReference type="SUPFAM" id="SSF55895">
    <property type="entry name" value="Ribonuclease Rh-like"/>
    <property type="match status" value="1"/>
</dbReference>
<dbReference type="Gene3D" id="3.90.730.10">
    <property type="entry name" value="Ribonuclease T2-like"/>
    <property type="match status" value="1"/>
</dbReference>
<dbReference type="Proteomes" id="UP000885750">
    <property type="component" value="Unassembled WGS sequence"/>
</dbReference>
<dbReference type="GO" id="GO:0006401">
    <property type="term" value="P:RNA catabolic process"/>
    <property type="evidence" value="ECO:0007669"/>
    <property type="project" value="TreeGrafter"/>
</dbReference>
<proteinExistence type="inferred from homology"/>
<dbReference type="InterPro" id="IPR033130">
    <property type="entry name" value="RNase_T2_His_AS_2"/>
</dbReference>
<gene>
    <name evidence="3" type="ORF">ENJ51_05285</name>
</gene>
<evidence type="ECO:0000256" key="1">
    <source>
        <dbReference type="ARBA" id="ARBA00007469"/>
    </source>
</evidence>
<evidence type="ECO:0000256" key="2">
    <source>
        <dbReference type="RuleBase" id="RU004328"/>
    </source>
</evidence>
<accession>A0A7V2WUW6</accession>
<dbReference type="PANTHER" id="PTHR11240:SF22">
    <property type="entry name" value="RIBONUCLEASE T2"/>
    <property type="match status" value="1"/>
</dbReference>
<dbReference type="AlphaFoldDB" id="A0A7V2WUW6"/>
<dbReference type="InterPro" id="IPR001568">
    <property type="entry name" value="RNase_T2-like"/>
</dbReference>
<dbReference type="GO" id="GO:0033897">
    <property type="term" value="F:ribonuclease T2 activity"/>
    <property type="evidence" value="ECO:0007669"/>
    <property type="project" value="InterPro"/>
</dbReference>
<dbReference type="PROSITE" id="PS00531">
    <property type="entry name" value="RNASE_T2_2"/>
    <property type="match status" value="1"/>
</dbReference>
<name>A0A7V2WUW6_LEUMU</name>
<comment type="caution">
    <text evidence="3">The sequence shown here is derived from an EMBL/GenBank/DDBJ whole genome shotgun (WGS) entry which is preliminary data.</text>
</comment>
<dbReference type="Pfam" id="PF00445">
    <property type="entry name" value="Ribonuclease_T2"/>
    <property type="match status" value="1"/>
</dbReference>
<comment type="similarity">
    <text evidence="1 2">Belongs to the RNase T2 family.</text>
</comment>
<dbReference type="EMBL" id="DRMS01000199">
    <property type="protein sequence ID" value="HFC92209.1"/>
    <property type="molecule type" value="Genomic_DNA"/>
</dbReference>
<dbReference type="GO" id="GO:0003723">
    <property type="term" value="F:RNA binding"/>
    <property type="evidence" value="ECO:0007669"/>
    <property type="project" value="InterPro"/>
</dbReference>
<dbReference type="InterPro" id="IPR039378">
    <property type="entry name" value="RNase_T2_prok"/>
</dbReference>
<protein>
    <submittedName>
        <fullName evidence="3">Ribonuclease</fullName>
    </submittedName>
</protein>